<dbReference type="SUPFAM" id="SSF53167">
    <property type="entry name" value="Purine and uridine phosphorylases"/>
    <property type="match status" value="1"/>
</dbReference>
<dbReference type="Proteomes" id="UP000007435">
    <property type="component" value="Chromosome"/>
</dbReference>
<dbReference type="GO" id="GO:0004731">
    <property type="term" value="F:purine-nucleoside phosphorylase activity"/>
    <property type="evidence" value="ECO:0007669"/>
    <property type="project" value="UniProtKB-EC"/>
</dbReference>
<gene>
    <name evidence="8" type="ordered locus">Lbys_1487</name>
</gene>
<reference evidence="8 9" key="2">
    <citation type="journal article" date="2011" name="Stand. Genomic Sci.">
        <title>Complete genome sequence of Leadbetterella byssophila type strain (4M15).</title>
        <authorList>
            <person name="Abt B."/>
            <person name="Teshima H."/>
            <person name="Lucas S."/>
            <person name="Lapidus A."/>
            <person name="Del Rio T.G."/>
            <person name="Nolan M."/>
            <person name="Tice H."/>
            <person name="Cheng J.F."/>
            <person name="Pitluck S."/>
            <person name="Liolios K."/>
            <person name="Pagani I."/>
            <person name="Ivanova N."/>
            <person name="Mavromatis K."/>
            <person name="Pati A."/>
            <person name="Tapia R."/>
            <person name="Han C."/>
            <person name="Goodwin L."/>
            <person name="Chen A."/>
            <person name="Palaniappan K."/>
            <person name="Land M."/>
            <person name="Hauser L."/>
            <person name="Chang Y.J."/>
            <person name="Jeffries C.D."/>
            <person name="Rohde M."/>
            <person name="Goker M."/>
            <person name="Tindall B.J."/>
            <person name="Detter J.C."/>
            <person name="Woyke T."/>
            <person name="Bristow J."/>
            <person name="Eisen J.A."/>
            <person name="Markowitz V."/>
            <person name="Hugenholtz P."/>
            <person name="Klenk H.P."/>
            <person name="Kyrpides N.C."/>
        </authorList>
    </citation>
    <scope>NUCLEOTIDE SEQUENCE [LARGE SCALE GENOMIC DNA]</scope>
    <source>
        <strain evidence="9">DSM 17132 / JCM 16389 / KACC 11308 / NBRC 106382 / 4M15</strain>
    </source>
</reference>
<comment type="pathway">
    <text evidence="1">Purine metabolism; purine nucleoside salvage.</text>
</comment>
<dbReference type="PIRSF" id="PIRSF000477">
    <property type="entry name" value="PurNPase"/>
    <property type="match status" value="1"/>
</dbReference>
<dbReference type="KEGG" id="lby:Lbys_1487"/>
<dbReference type="InterPro" id="IPR011268">
    <property type="entry name" value="Purine_phosphorylase"/>
</dbReference>
<evidence type="ECO:0000256" key="4">
    <source>
        <dbReference type="ARBA" id="ARBA00022676"/>
    </source>
</evidence>
<sequence>MYDFKPEIGIVLGTGLSGLIKDVEVEYTIPYKEIPGFVQSTVESHSGQLIFGMLGGKKVVCMQGRFHYYEGYSMKEITYPIRFMKELGIQKLFISNAAGGLNPDFKVSDLMILNDHISLFLPDNPLRGKHTSGDRFPDMIEPYNHDLIQLAKRVAEDNKISTLKEGVYVAVPGPQLETKAEYRLLRNLGADAVGMSTVPEVILAVQLGIPVFAVSVITDLCIPETLVKAELSHILAAAAKAEPQLSLLFTKMISCL</sequence>
<dbReference type="GO" id="GO:0005737">
    <property type="term" value="C:cytoplasm"/>
    <property type="evidence" value="ECO:0007669"/>
    <property type="project" value="TreeGrafter"/>
</dbReference>
<dbReference type="CDD" id="cd09009">
    <property type="entry name" value="PNP-EcPNPII_like"/>
    <property type="match status" value="1"/>
</dbReference>
<dbReference type="Gene3D" id="3.40.50.1580">
    <property type="entry name" value="Nucleoside phosphorylase domain"/>
    <property type="match status" value="1"/>
</dbReference>
<evidence type="ECO:0000256" key="5">
    <source>
        <dbReference type="ARBA" id="ARBA00022679"/>
    </source>
</evidence>
<dbReference type="NCBIfam" id="TIGR01697">
    <property type="entry name" value="PNPH-PUNA-XAPA"/>
    <property type="match status" value="1"/>
</dbReference>
<comment type="similarity">
    <text evidence="2">Belongs to the PNP/MTAP phosphorylase family.</text>
</comment>
<dbReference type="InterPro" id="IPR000845">
    <property type="entry name" value="Nucleoside_phosphorylase_d"/>
</dbReference>
<dbReference type="PANTHER" id="PTHR11904">
    <property type="entry name" value="METHYLTHIOADENOSINE/PURINE NUCLEOSIDE PHOSPHORYLASE"/>
    <property type="match status" value="1"/>
</dbReference>
<evidence type="ECO:0000313" key="9">
    <source>
        <dbReference type="Proteomes" id="UP000007435"/>
    </source>
</evidence>
<dbReference type="eggNOG" id="COG0005">
    <property type="taxonomic scope" value="Bacteria"/>
</dbReference>
<dbReference type="UniPathway" id="UPA00606"/>
<feature type="domain" description="Nucleoside phosphorylase" evidence="7">
    <location>
        <begin position="8"/>
        <end position="253"/>
    </location>
</feature>
<evidence type="ECO:0000256" key="1">
    <source>
        <dbReference type="ARBA" id="ARBA00005058"/>
    </source>
</evidence>
<dbReference type="PANTHER" id="PTHR11904:SF9">
    <property type="entry name" value="PURINE NUCLEOSIDE PHOSPHORYLASE-RELATED"/>
    <property type="match status" value="1"/>
</dbReference>
<reference key="1">
    <citation type="submission" date="2010-11" db="EMBL/GenBank/DDBJ databases">
        <title>The complete genome of Leadbetterella byssophila DSM 17132.</title>
        <authorList>
            <consortium name="US DOE Joint Genome Institute (JGI-PGF)"/>
            <person name="Lucas S."/>
            <person name="Copeland A."/>
            <person name="Lapidus A."/>
            <person name="Glavina del Rio T."/>
            <person name="Dalin E."/>
            <person name="Tice H."/>
            <person name="Bruce D."/>
            <person name="Goodwin L."/>
            <person name="Pitluck S."/>
            <person name="Kyrpides N."/>
            <person name="Mavromatis K."/>
            <person name="Ivanova N."/>
            <person name="Teshima H."/>
            <person name="Brettin T."/>
            <person name="Detter J.C."/>
            <person name="Han C."/>
            <person name="Tapia R."/>
            <person name="Land M."/>
            <person name="Hauser L."/>
            <person name="Markowitz V."/>
            <person name="Cheng J.-F."/>
            <person name="Hugenholtz P."/>
            <person name="Woyke T."/>
            <person name="Wu D."/>
            <person name="Tindall B."/>
            <person name="Pomrenke H.G."/>
            <person name="Brambilla E."/>
            <person name="Klenk H.-P."/>
            <person name="Eisen J.A."/>
        </authorList>
    </citation>
    <scope>NUCLEOTIDE SEQUENCE [LARGE SCALE GENOMIC DNA]</scope>
    <source>
        <strain>DSM 17132</strain>
    </source>
</reference>
<keyword evidence="4 8" id="KW-0328">Glycosyltransferase</keyword>
<dbReference type="STRING" id="649349.Lbys_1487"/>
<dbReference type="NCBIfam" id="NF006054">
    <property type="entry name" value="PRK08202.1"/>
    <property type="match status" value="1"/>
</dbReference>
<dbReference type="Pfam" id="PF01048">
    <property type="entry name" value="PNP_UDP_1"/>
    <property type="match status" value="1"/>
</dbReference>
<organism evidence="8 9">
    <name type="scientific">Leadbetterella byssophila (strain DSM 17132 / JCM 16389 / KACC 11308 / NBRC 106382 / 4M15)</name>
    <dbReference type="NCBI Taxonomy" id="649349"/>
    <lineage>
        <taxon>Bacteria</taxon>
        <taxon>Pseudomonadati</taxon>
        <taxon>Bacteroidota</taxon>
        <taxon>Cytophagia</taxon>
        <taxon>Cytophagales</taxon>
        <taxon>Leadbetterellaceae</taxon>
        <taxon>Leadbetterella</taxon>
    </lineage>
</organism>
<dbReference type="GO" id="GO:0009116">
    <property type="term" value="P:nucleoside metabolic process"/>
    <property type="evidence" value="ECO:0007669"/>
    <property type="project" value="InterPro"/>
</dbReference>
<dbReference type="AlphaFoldDB" id="E4RWZ4"/>
<dbReference type="RefSeq" id="WP_013408249.1">
    <property type="nucleotide sequence ID" value="NC_014655.1"/>
</dbReference>
<dbReference type="EMBL" id="CP002305">
    <property type="protein sequence ID" value="ADQ17200.1"/>
    <property type="molecule type" value="Genomic_DNA"/>
</dbReference>
<evidence type="ECO:0000256" key="2">
    <source>
        <dbReference type="ARBA" id="ARBA00006751"/>
    </source>
</evidence>
<keyword evidence="9" id="KW-1185">Reference proteome</keyword>
<proteinExistence type="inferred from homology"/>
<protein>
    <recommendedName>
        <fullName evidence="3">purine-nucleoside phosphorylase</fullName>
        <ecNumber evidence="3">2.4.2.1</ecNumber>
    </recommendedName>
    <alternativeName>
        <fullName evidence="6">Inosine-guanosine phosphorylase</fullName>
    </alternativeName>
</protein>
<evidence type="ECO:0000313" key="8">
    <source>
        <dbReference type="EMBL" id="ADQ17200.1"/>
    </source>
</evidence>
<dbReference type="EC" id="2.4.2.1" evidence="3"/>
<evidence type="ECO:0000256" key="6">
    <source>
        <dbReference type="ARBA" id="ARBA00031036"/>
    </source>
</evidence>
<accession>E4RWZ4</accession>
<evidence type="ECO:0000259" key="7">
    <source>
        <dbReference type="Pfam" id="PF01048"/>
    </source>
</evidence>
<dbReference type="InterPro" id="IPR035994">
    <property type="entry name" value="Nucleoside_phosphorylase_sf"/>
</dbReference>
<evidence type="ECO:0000256" key="3">
    <source>
        <dbReference type="ARBA" id="ARBA00011886"/>
    </source>
</evidence>
<keyword evidence="5 8" id="KW-0808">Transferase</keyword>
<dbReference type="HOGENOM" id="CLU_054456_1_0_10"/>
<name>E4RWZ4_LEAB4</name>